<reference evidence="2" key="3">
    <citation type="journal article" date="2011" name="Annu. Rev. Phytopathol.">
        <title>A successful bacterial coup d'etat: how Rhodococcus fascians redirects plant development.</title>
        <authorList>
            <person name="Stes E."/>
            <person name="Vandeputte O.M."/>
            <person name="El Jaziri M."/>
            <person name="Holsters M."/>
            <person name="Vereecke D."/>
        </authorList>
    </citation>
    <scope>NUCLEOTIDE SEQUENCE</scope>
    <source>
        <strain evidence="2">D188</strain>
        <plasmid evidence="2">pFiD188</plasmid>
    </source>
</reference>
<dbReference type="AlphaFoldDB" id="G8JYX6"/>
<dbReference type="SMART" id="SM00923">
    <property type="entry name" value="MbtH"/>
    <property type="match status" value="1"/>
</dbReference>
<accession>G8JYX6</accession>
<feature type="compositionally biased region" description="Polar residues" evidence="1">
    <location>
        <begin position="69"/>
        <end position="89"/>
    </location>
</feature>
<dbReference type="GO" id="GO:0019290">
    <property type="term" value="P:siderophore biosynthetic process"/>
    <property type="evidence" value="ECO:0007669"/>
    <property type="project" value="TreeGrafter"/>
</dbReference>
<dbReference type="SUPFAM" id="SSF160582">
    <property type="entry name" value="MbtH-like"/>
    <property type="match status" value="1"/>
</dbReference>
<protein>
    <submittedName>
        <fullName evidence="2">Putative MbtH-like protein</fullName>
    </submittedName>
</protein>
<name>G8JYX6_RHOFA</name>
<reference evidence="2" key="2">
    <citation type="journal article" date="2010" name="Mol. Plant Microbe Interact.">
        <title>Rhodococcus fascians impacts plant development through the dynamic fas-mediated production of a cytokinin mix.</title>
        <authorList>
            <person name="Pertry I."/>
            <person name="Vaclavikova K."/>
            <person name="Gemrotova M."/>
            <person name="Spichal L."/>
            <person name="Galuszka P."/>
            <person name="Depuydt S."/>
            <person name="Temmerman W."/>
            <person name="Stes E."/>
            <person name="De Keyser A."/>
            <person name="Riefler M."/>
            <person name="Biondi S."/>
            <person name="Novak O."/>
            <person name="Schmulling T."/>
            <person name="Strnad M."/>
            <person name="Tarkowski P."/>
            <person name="Holsters M."/>
            <person name="Vereecke D."/>
        </authorList>
    </citation>
    <scope>NUCLEOTIDE SEQUENCE</scope>
    <source>
        <strain evidence="2">D188</strain>
        <plasmid evidence="2">pFiD188</plasmid>
    </source>
</reference>
<evidence type="ECO:0000256" key="1">
    <source>
        <dbReference type="SAM" id="MobiDB-lite"/>
    </source>
</evidence>
<evidence type="ECO:0000313" key="2">
    <source>
        <dbReference type="EMBL" id="AET25247.1"/>
    </source>
</evidence>
<dbReference type="EMBL" id="JN093097">
    <property type="protein sequence ID" value="AET25247.1"/>
    <property type="molecule type" value="Genomic_DNA"/>
</dbReference>
<reference evidence="2" key="5">
    <citation type="journal article" date="2012" name="Mol. Plant Microbe Interact.">
        <title>pFiD188, the linear virulence plasmid of Rhodococcus fascians D188.</title>
        <authorList>
            <person name="Francis I."/>
            <person name="De Keyser A."/>
            <person name="De Backer P."/>
            <person name="Simon-Mateo C."/>
            <person name="Kalkus J."/>
            <person name="Pertry I."/>
            <person name="Ardiles-Diaz W."/>
            <person name="De Rycke R."/>
            <person name="Vandeputte O.M."/>
            <person name="El Jaziri M."/>
            <person name="Holsters M."/>
            <person name="Vereecke D."/>
        </authorList>
    </citation>
    <scope>NUCLEOTIDE SEQUENCE</scope>
    <source>
        <strain evidence="2">D188</strain>
        <plasmid evidence="2">pFiD188</plasmid>
    </source>
</reference>
<gene>
    <name evidence="2" type="ORF">pFi_111</name>
</gene>
<dbReference type="Gene3D" id="3.90.820.10">
    <property type="entry name" value="Structural Genomics, Unknown Function 30-nov-00 1gh9 Mol_id"/>
    <property type="match status" value="1"/>
</dbReference>
<reference evidence="2" key="1">
    <citation type="journal article" date="2009" name="Proc. Natl. Acad. Sci. U.S.A.">
        <title>Identification of Rhodococcus fascians cytokinins and their modus operandi to reshape the plant.</title>
        <authorList>
            <person name="Pertry I."/>
            <person name="Vaclavikova K."/>
            <person name="Depuydt S."/>
            <person name="Galuszka P."/>
            <person name="Spichal L."/>
            <person name="Temmerman W."/>
            <person name="Stes E."/>
            <person name="Schmulling T."/>
            <person name="Kakimoto T."/>
            <person name="Van Montagu M.C."/>
            <person name="Strnad M."/>
            <person name="Holsters M."/>
            <person name="Tarkowski P."/>
            <person name="Vereecke D."/>
        </authorList>
    </citation>
    <scope>NUCLEOTIDE SEQUENCE</scope>
    <source>
        <strain evidence="2">D188</strain>
        <plasmid evidence="2">pFiD188</plasmid>
    </source>
</reference>
<reference evidence="2" key="4">
    <citation type="submission" date="2011-06" db="EMBL/GenBank/DDBJ databases">
        <authorList>
            <person name="Vereecke D.M."/>
        </authorList>
    </citation>
    <scope>NUCLEOTIDE SEQUENCE</scope>
    <source>
        <strain evidence="2">D188</strain>
        <plasmid evidence="2">pFiD188</plasmid>
    </source>
</reference>
<sequence>MSNPFDDEDGSYFVLTNEEGQHSLWPVFIDVPAGWSRVFGEAKRTACLEYVDTHWTDLRPKSLAIAQAENRSQTTNVGPTMRPGTTNSVEGIPADAYHNEIRS</sequence>
<geneLocation type="plasmid" evidence="2">
    <name>pFiD188</name>
</geneLocation>
<dbReference type="InterPro" id="IPR038020">
    <property type="entry name" value="MbtH-like_sf"/>
</dbReference>
<dbReference type="PANTHER" id="PTHR38444">
    <property type="entry name" value="ENTEROBACTIN BIOSYNTHESIS PROTEIN YBDZ"/>
    <property type="match status" value="1"/>
</dbReference>
<dbReference type="RefSeq" id="WP_015586165.1">
    <property type="nucleotide sequence ID" value="NC_021080.1"/>
</dbReference>
<dbReference type="GO" id="GO:0005829">
    <property type="term" value="C:cytosol"/>
    <property type="evidence" value="ECO:0007669"/>
    <property type="project" value="TreeGrafter"/>
</dbReference>
<organism evidence="2">
    <name type="scientific">Rhodococcoides fascians D188</name>
    <dbReference type="NCBI Taxonomy" id="1051973"/>
    <lineage>
        <taxon>Bacteria</taxon>
        <taxon>Bacillati</taxon>
        <taxon>Actinomycetota</taxon>
        <taxon>Actinomycetes</taxon>
        <taxon>Mycobacteriales</taxon>
        <taxon>Nocardiaceae</taxon>
        <taxon>Rhodococcoides</taxon>
    </lineage>
</organism>
<proteinExistence type="predicted"/>
<dbReference type="KEGG" id="rfa:A3L23_04975"/>
<dbReference type="PANTHER" id="PTHR38444:SF1">
    <property type="entry name" value="ENTEROBACTIN BIOSYNTHESIS PROTEIN YBDZ"/>
    <property type="match status" value="1"/>
</dbReference>
<dbReference type="InterPro" id="IPR005153">
    <property type="entry name" value="MbtH-like_dom"/>
</dbReference>
<dbReference type="Pfam" id="PF03621">
    <property type="entry name" value="MbtH"/>
    <property type="match status" value="1"/>
</dbReference>
<dbReference type="PATRIC" id="fig|1051973.4.peg.5020"/>
<keyword evidence="2" id="KW-0614">Plasmid</keyword>
<feature type="region of interest" description="Disordered" evidence="1">
    <location>
        <begin position="67"/>
        <end position="103"/>
    </location>
</feature>
<dbReference type="InterPro" id="IPR037407">
    <property type="entry name" value="MLP_fam"/>
</dbReference>